<proteinExistence type="inferred from homology"/>
<dbReference type="Proteomes" id="UP000242847">
    <property type="component" value="Unassembled WGS sequence"/>
</dbReference>
<dbReference type="GO" id="GO:0015074">
    <property type="term" value="P:DNA integration"/>
    <property type="evidence" value="ECO:0007669"/>
    <property type="project" value="UniProtKB-KW"/>
</dbReference>
<dbReference type="AlphaFoldDB" id="A0A1S8DI13"/>
<dbReference type="InterPro" id="IPR011010">
    <property type="entry name" value="DNA_brk_join_enz"/>
</dbReference>
<evidence type="ECO:0000256" key="3">
    <source>
        <dbReference type="ARBA" id="ARBA00023125"/>
    </source>
</evidence>
<evidence type="ECO:0000256" key="5">
    <source>
        <dbReference type="PROSITE-ProRule" id="PRU01248"/>
    </source>
</evidence>
<dbReference type="EMBL" id="MUBC01000007">
    <property type="protein sequence ID" value="ONM45065.1"/>
    <property type="molecule type" value="Genomic_DNA"/>
</dbReference>
<dbReference type="GO" id="GO:0006310">
    <property type="term" value="P:DNA recombination"/>
    <property type="evidence" value="ECO:0007669"/>
    <property type="project" value="UniProtKB-KW"/>
</dbReference>
<sequence length="469" mass="53320">MDFTAIRFSGVRKVAKAELQFTHDAIRALECSAGKSEQIFYDKTQRGLALRVTARGAKTFVVIKRVNGTIKRITISKYDSKAKIVSIRDQAAKLIGEIDEIIEREKLDKQSSFVTVESTFEKMMKAKQRITQATREDYRRTFKNYLSSIADVSLGDFDYEDVIELHASITKPVLRANGTMSKERKRAANKALGLLGSIYRFAIVTSRHEGKSLITSNPVEIMREMNIWHEDRRSKIRIEHDKLASFINECIQICNDGPERNVASAFACASAAVLFMLFTGVRPDEVAKIRKAYVNHKMRAIVFPERTKENEQDTLKNGEEFHLMLNDTAYSQVLFSMKHSTSRYVFSGIQLDRLPESVVRDYMMKIGGRIGQHLPRKIARATFISIAESSEIGPYQIKVLCNHDGYGSSVDVTDGYKTMYAHEVRAAAQKVEEKIYQITGCKKNVVCRGQLENFTDIDESRIRKISVHL</sequence>
<keyword evidence="3 5" id="KW-0238">DNA-binding</keyword>
<dbReference type="GO" id="GO:0003677">
    <property type="term" value="F:DNA binding"/>
    <property type="evidence" value="ECO:0007669"/>
    <property type="project" value="UniProtKB-UniRule"/>
</dbReference>
<dbReference type="PANTHER" id="PTHR30629">
    <property type="entry name" value="PROPHAGE INTEGRASE"/>
    <property type="match status" value="1"/>
</dbReference>
<name>A0A1S8DI13_9GAMM</name>
<reference evidence="7 8" key="1">
    <citation type="submission" date="2017-01" db="EMBL/GenBank/DDBJ databases">
        <title>Draft genome sequence of Pseudomonas pachastrellae type strain CCUG 46540T from a deep sea.</title>
        <authorList>
            <person name="Gomila M."/>
            <person name="Mulet M."/>
            <person name="Lalucat J."/>
            <person name="Garcia-Valdes E."/>
        </authorList>
    </citation>
    <scope>NUCLEOTIDE SEQUENCE [LARGE SCALE GENOMIC DNA]</scope>
    <source>
        <strain evidence="7 8">CCUG 46540</strain>
    </source>
</reference>
<keyword evidence="4" id="KW-0233">DNA recombination</keyword>
<comment type="caution">
    <text evidence="7">The sequence shown here is derived from an EMBL/GenBank/DDBJ whole genome shotgun (WGS) entry which is preliminary data.</text>
</comment>
<dbReference type="Gene3D" id="3.30.160.390">
    <property type="entry name" value="Integrase, DNA-binding domain"/>
    <property type="match status" value="1"/>
</dbReference>
<evidence type="ECO:0000256" key="4">
    <source>
        <dbReference type="ARBA" id="ARBA00023172"/>
    </source>
</evidence>
<dbReference type="InterPro" id="IPR013762">
    <property type="entry name" value="Integrase-like_cat_sf"/>
</dbReference>
<gene>
    <name evidence="7" type="ORF">BXT89_04395</name>
</gene>
<dbReference type="InterPro" id="IPR044068">
    <property type="entry name" value="CB"/>
</dbReference>
<accession>A0A1S8DI13</accession>
<dbReference type="InterPro" id="IPR038488">
    <property type="entry name" value="Integrase_DNA-bd_sf"/>
</dbReference>
<evidence type="ECO:0000256" key="1">
    <source>
        <dbReference type="ARBA" id="ARBA00008857"/>
    </source>
</evidence>
<dbReference type="Gene3D" id="1.10.443.10">
    <property type="entry name" value="Intergrase catalytic core"/>
    <property type="match status" value="1"/>
</dbReference>
<dbReference type="STRING" id="254161.SAMN05216256_107176"/>
<protein>
    <recommendedName>
        <fullName evidence="6">Core-binding (CB) domain-containing protein</fullName>
    </recommendedName>
</protein>
<dbReference type="SUPFAM" id="SSF56349">
    <property type="entry name" value="DNA breaking-rejoining enzymes"/>
    <property type="match status" value="1"/>
</dbReference>
<keyword evidence="2" id="KW-0229">DNA integration</keyword>
<dbReference type="InterPro" id="IPR010998">
    <property type="entry name" value="Integrase_recombinase_N"/>
</dbReference>
<dbReference type="PROSITE" id="PS51900">
    <property type="entry name" value="CB"/>
    <property type="match status" value="1"/>
</dbReference>
<evidence type="ECO:0000259" key="6">
    <source>
        <dbReference type="PROSITE" id="PS51900"/>
    </source>
</evidence>
<organism evidence="7 8">
    <name type="scientific">Halopseudomonas pachastrellae</name>
    <dbReference type="NCBI Taxonomy" id="254161"/>
    <lineage>
        <taxon>Bacteria</taxon>
        <taxon>Pseudomonadati</taxon>
        <taxon>Pseudomonadota</taxon>
        <taxon>Gammaproteobacteria</taxon>
        <taxon>Pseudomonadales</taxon>
        <taxon>Pseudomonadaceae</taxon>
        <taxon>Halopseudomonas</taxon>
    </lineage>
</organism>
<dbReference type="PANTHER" id="PTHR30629:SF2">
    <property type="entry name" value="PROPHAGE INTEGRASE INTS-RELATED"/>
    <property type="match status" value="1"/>
</dbReference>
<dbReference type="InterPro" id="IPR050808">
    <property type="entry name" value="Phage_Integrase"/>
</dbReference>
<evidence type="ECO:0000313" key="8">
    <source>
        <dbReference type="Proteomes" id="UP000242847"/>
    </source>
</evidence>
<keyword evidence="8" id="KW-1185">Reference proteome</keyword>
<dbReference type="Gene3D" id="1.10.150.130">
    <property type="match status" value="1"/>
</dbReference>
<comment type="similarity">
    <text evidence="1">Belongs to the 'phage' integrase family.</text>
</comment>
<feature type="domain" description="Core-binding (CB)" evidence="6">
    <location>
        <begin position="111"/>
        <end position="203"/>
    </location>
</feature>
<evidence type="ECO:0000313" key="7">
    <source>
        <dbReference type="EMBL" id="ONM45065.1"/>
    </source>
</evidence>
<evidence type="ECO:0000256" key="2">
    <source>
        <dbReference type="ARBA" id="ARBA00022908"/>
    </source>
</evidence>